<comment type="caution">
    <text evidence="4">The sequence shown here is derived from an EMBL/GenBank/DDBJ whole genome shotgun (WGS) entry which is preliminary data.</text>
</comment>
<evidence type="ECO:0000313" key="5">
    <source>
        <dbReference type="Proteomes" id="UP000469159"/>
    </source>
</evidence>
<organism evidence="4 5">
    <name type="scientific">Croceibacterium soli</name>
    <dbReference type="NCBI Taxonomy" id="1739690"/>
    <lineage>
        <taxon>Bacteria</taxon>
        <taxon>Pseudomonadati</taxon>
        <taxon>Pseudomonadota</taxon>
        <taxon>Alphaproteobacteria</taxon>
        <taxon>Sphingomonadales</taxon>
        <taxon>Erythrobacteraceae</taxon>
        <taxon>Croceibacterium</taxon>
    </lineage>
</organism>
<feature type="compositionally biased region" description="Basic residues" evidence="1">
    <location>
        <begin position="138"/>
        <end position="149"/>
    </location>
</feature>
<dbReference type="PANTHER" id="PTHR12526">
    <property type="entry name" value="GLYCOSYLTRANSFERASE"/>
    <property type="match status" value="1"/>
</dbReference>
<dbReference type="InterPro" id="IPR001296">
    <property type="entry name" value="Glyco_trans_1"/>
</dbReference>
<dbReference type="OrthoDB" id="258796at2"/>
<reference evidence="4 5" key="1">
    <citation type="submission" date="2019-12" db="EMBL/GenBank/DDBJ databases">
        <title>Genomic-based taxomic classification of the family Erythrobacteraceae.</title>
        <authorList>
            <person name="Xu L."/>
        </authorList>
    </citation>
    <scope>NUCLEOTIDE SEQUENCE [LARGE SCALE GENOMIC DNA]</scope>
    <source>
        <strain evidence="4 5">MCCC 1K02066</strain>
    </source>
</reference>
<dbReference type="EMBL" id="WTYK01000003">
    <property type="protein sequence ID" value="MXP41212.1"/>
    <property type="molecule type" value="Genomic_DNA"/>
</dbReference>
<accession>A0A6I4UQQ9</accession>
<sequence length="584" mass="62701">MRDQSYSRRAQREGDDPGGSRRRLRSADHRADDRPPRNRHAQSLARLDEPHRGRAPRRAGDPAAGQRLGPAADRRPAHRKRPGSPPQSARRHPADPARRWRPARLRHDRRRAGRIPRGRPAVAAAGRSRRGAEDRQPRRARAPQRRTLRLRPADRSPGHAGRPAAPRRRTAAGRGRQAAVAGSGGNAGPPAVKRLLSLATLYPNPHTPRFGTFVARSLEALAARGDWQVTVVNPIGVPPVAFGRYRALAAAAVDGTEHGVTVHRPRFSLIPKVGGRFNPRLIARAVLPLARRLHAEAPFDLVDAQFFYPDGPAAARIAGALGLPFAIKARGADISYFGKRAYPRRQMRHAANEAAGVLAVSRALADDMTALGLPGEKIAIHYTGLDRDLFRPLDRAESRRRLARHLGIDLPAGMPLLATVGALIPRKGQELVIRALPHLPGARLLLVGTGADRAKLAALAASLGVAGRVHFLGSLDHTLLPVVLSASDAMVLPSSSEGLANAWVEALACGCPLVITDAGGARELVTSDIAGRIVPRDPQAIAGAVAALLADPPQPSAVAATTERFSWQSHAATLAEYYDRLLKP</sequence>
<evidence type="ECO:0000313" key="4">
    <source>
        <dbReference type="EMBL" id="MXP41212.1"/>
    </source>
</evidence>
<dbReference type="Pfam" id="PF13439">
    <property type="entry name" value="Glyco_transf_4"/>
    <property type="match status" value="1"/>
</dbReference>
<dbReference type="Pfam" id="PF00534">
    <property type="entry name" value="Glycos_transf_1"/>
    <property type="match status" value="1"/>
</dbReference>
<feature type="compositionally biased region" description="Basic residues" evidence="1">
    <location>
        <begin position="99"/>
        <end position="117"/>
    </location>
</feature>
<dbReference type="AlphaFoldDB" id="A0A6I4UQQ9"/>
<evidence type="ECO:0000259" key="2">
    <source>
        <dbReference type="Pfam" id="PF00534"/>
    </source>
</evidence>
<protein>
    <submittedName>
        <fullName evidence="4">Glycosyltransferase</fullName>
    </submittedName>
</protein>
<evidence type="ECO:0000259" key="3">
    <source>
        <dbReference type="Pfam" id="PF13439"/>
    </source>
</evidence>
<proteinExistence type="predicted"/>
<feature type="region of interest" description="Disordered" evidence="1">
    <location>
        <begin position="1"/>
        <end position="187"/>
    </location>
</feature>
<dbReference type="GO" id="GO:0016757">
    <property type="term" value="F:glycosyltransferase activity"/>
    <property type="evidence" value="ECO:0007669"/>
    <property type="project" value="InterPro"/>
</dbReference>
<evidence type="ECO:0000256" key="1">
    <source>
        <dbReference type="SAM" id="MobiDB-lite"/>
    </source>
</evidence>
<feature type="compositionally biased region" description="Low complexity" evidence="1">
    <location>
        <begin position="172"/>
        <end position="181"/>
    </location>
</feature>
<feature type="domain" description="Glycosyltransferase subfamily 4-like N-terminal" evidence="3">
    <location>
        <begin position="212"/>
        <end position="388"/>
    </location>
</feature>
<keyword evidence="5" id="KW-1185">Reference proteome</keyword>
<dbReference type="Proteomes" id="UP000469159">
    <property type="component" value="Unassembled WGS sequence"/>
</dbReference>
<dbReference type="Gene3D" id="3.40.50.2000">
    <property type="entry name" value="Glycogen Phosphorylase B"/>
    <property type="match status" value="2"/>
</dbReference>
<name>A0A6I4UQQ9_9SPHN</name>
<gene>
    <name evidence="4" type="ORF">GRI75_06085</name>
</gene>
<keyword evidence="4" id="KW-0808">Transferase</keyword>
<dbReference type="PANTHER" id="PTHR12526:SF636">
    <property type="entry name" value="BLL3647 PROTEIN"/>
    <property type="match status" value="1"/>
</dbReference>
<dbReference type="InterPro" id="IPR028098">
    <property type="entry name" value="Glyco_trans_4-like_N"/>
</dbReference>
<feature type="compositionally biased region" description="Basic and acidic residues" evidence="1">
    <location>
        <begin position="1"/>
        <end position="36"/>
    </location>
</feature>
<feature type="domain" description="Glycosyl transferase family 1" evidence="2">
    <location>
        <begin position="413"/>
        <end position="558"/>
    </location>
</feature>
<dbReference type="SUPFAM" id="SSF53756">
    <property type="entry name" value="UDP-Glycosyltransferase/glycogen phosphorylase"/>
    <property type="match status" value="1"/>
</dbReference>